<dbReference type="PATRIC" id="fig|66851.6.peg.1212"/>
<protein>
    <recommendedName>
        <fullName evidence="3">Transposase IS204/IS1001/IS1096/IS1165 DDE domain-containing protein</fullName>
    </recommendedName>
</protein>
<evidence type="ECO:0000313" key="2">
    <source>
        <dbReference type="Proteomes" id="UP000077428"/>
    </source>
</evidence>
<organism evidence="1 2">
    <name type="scientific">Methanobrevibacter oralis</name>
    <dbReference type="NCBI Taxonomy" id="66851"/>
    <lineage>
        <taxon>Archaea</taxon>
        <taxon>Methanobacteriati</taxon>
        <taxon>Methanobacteriota</taxon>
        <taxon>Methanomada group</taxon>
        <taxon>Methanobacteria</taxon>
        <taxon>Methanobacteriales</taxon>
        <taxon>Methanobacteriaceae</taxon>
        <taxon>Methanobrevibacter</taxon>
    </lineage>
</organism>
<dbReference type="Proteomes" id="UP000077428">
    <property type="component" value="Unassembled WGS sequence"/>
</dbReference>
<sequence length="123" mass="15145">MINNYKIEINEYLSIFYKLFKKETYEEAIEYINFLKEKLINFPPILAKYLKKKFFPEYKKYIHFLKKRHKGKLDCTNNQIENYIGNTMPKAHKKKFRTLEGIFNQIMHQKDGWIEKRKQELTN</sequence>
<dbReference type="AlphaFoldDB" id="A0A166AWC2"/>
<reference evidence="2" key="1">
    <citation type="journal article" date="2016" name="Genome Announc.">
        <title>Draft Genome Sequences of Methanobrevibacter curvatus DSM11111, Methanobrevibacter cuticularis DSM11139, Methanobrevibacter filiformis DSM11501, and Methanobrevibacter oralis DSM7256.</title>
        <authorList>
            <person name="Poehlein A."/>
            <person name="Seedorf H."/>
        </authorList>
    </citation>
    <scope>NUCLEOTIDE SEQUENCE [LARGE SCALE GENOMIC DNA]</scope>
    <source>
        <strain evidence="2">DSM 7256 / JCM 30027 / ZR</strain>
    </source>
</reference>
<proteinExistence type="predicted"/>
<accession>A0A166AWC2</accession>
<comment type="caution">
    <text evidence="1">The sequence shown here is derived from an EMBL/GenBank/DDBJ whole genome shotgun (WGS) entry which is preliminary data.</text>
</comment>
<name>A0A166AWC2_METOA</name>
<keyword evidence="2" id="KW-1185">Reference proteome</keyword>
<dbReference type="EMBL" id="LWMU01000068">
    <property type="protein sequence ID" value="KZX12549.1"/>
    <property type="molecule type" value="Genomic_DNA"/>
</dbReference>
<gene>
    <name evidence="1" type="ORF">MBORA_11080</name>
</gene>
<evidence type="ECO:0008006" key="3">
    <source>
        <dbReference type="Google" id="ProtNLM"/>
    </source>
</evidence>
<evidence type="ECO:0000313" key="1">
    <source>
        <dbReference type="EMBL" id="KZX12549.1"/>
    </source>
</evidence>